<dbReference type="Pfam" id="PF02518">
    <property type="entry name" value="HATPase_c"/>
    <property type="match status" value="1"/>
</dbReference>
<accession>A0A4Y3VTA7</accession>
<feature type="compositionally biased region" description="Basic and acidic residues" evidence="6">
    <location>
        <begin position="778"/>
        <end position="788"/>
    </location>
</feature>
<dbReference type="EC" id="2.7.13.3" evidence="2"/>
<dbReference type="InterPro" id="IPR013587">
    <property type="entry name" value="Nitrate/nitrite_sensing"/>
</dbReference>
<comment type="caution">
    <text evidence="8">The sequence shown here is derived from an EMBL/GenBank/DDBJ whole genome shotgun (WGS) entry which is preliminary data.</text>
</comment>
<gene>
    <name evidence="8" type="ORF">SSP24_65440</name>
</gene>
<evidence type="ECO:0000256" key="3">
    <source>
        <dbReference type="ARBA" id="ARBA00022553"/>
    </source>
</evidence>
<comment type="catalytic activity">
    <reaction evidence="1">
        <text>ATP + protein L-histidine = ADP + protein N-phospho-L-histidine.</text>
        <dbReference type="EC" id="2.7.13.3"/>
    </reaction>
</comment>
<dbReference type="AlphaFoldDB" id="A0A4Y3VTA7"/>
<evidence type="ECO:0000256" key="1">
    <source>
        <dbReference type="ARBA" id="ARBA00000085"/>
    </source>
</evidence>
<dbReference type="PANTHER" id="PTHR45436">
    <property type="entry name" value="SENSOR HISTIDINE KINASE YKOH"/>
    <property type="match status" value="1"/>
</dbReference>
<keyword evidence="5 8" id="KW-0418">Kinase</keyword>
<dbReference type="GO" id="GO:0000160">
    <property type="term" value="P:phosphorelay signal transduction system"/>
    <property type="evidence" value="ECO:0007669"/>
    <property type="project" value="TreeGrafter"/>
</dbReference>
<evidence type="ECO:0000256" key="5">
    <source>
        <dbReference type="ARBA" id="ARBA00022777"/>
    </source>
</evidence>
<keyword evidence="4" id="KW-0808">Transferase</keyword>
<name>A0A4Y3VTA7_9ACTN</name>
<dbReference type="Pfam" id="PF08376">
    <property type="entry name" value="NIT"/>
    <property type="match status" value="1"/>
</dbReference>
<organism evidence="8 9">
    <name type="scientific">Streptomyces spinoverrucosus</name>
    <dbReference type="NCBI Taxonomy" id="284043"/>
    <lineage>
        <taxon>Bacteria</taxon>
        <taxon>Bacillati</taxon>
        <taxon>Actinomycetota</taxon>
        <taxon>Actinomycetes</taxon>
        <taxon>Kitasatosporales</taxon>
        <taxon>Streptomycetaceae</taxon>
        <taxon>Streptomyces</taxon>
    </lineage>
</organism>
<protein>
    <recommendedName>
        <fullName evidence="2">histidine kinase</fullName>
        <ecNumber evidence="2">2.7.13.3</ecNumber>
    </recommendedName>
</protein>
<proteinExistence type="predicted"/>
<feature type="compositionally biased region" description="Basic and acidic residues" evidence="6">
    <location>
        <begin position="858"/>
        <end position="871"/>
    </location>
</feature>
<dbReference type="Proteomes" id="UP000317881">
    <property type="component" value="Unassembled WGS sequence"/>
</dbReference>
<dbReference type="InterPro" id="IPR003594">
    <property type="entry name" value="HATPase_dom"/>
</dbReference>
<dbReference type="SUPFAM" id="SSF55874">
    <property type="entry name" value="ATPase domain of HSP90 chaperone/DNA topoisomerase II/histidine kinase"/>
    <property type="match status" value="1"/>
</dbReference>
<evidence type="ECO:0000259" key="7">
    <source>
        <dbReference type="PROSITE" id="PS50906"/>
    </source>
</evidence>
<feature type="compositionally biased region" description="Basic and acidic residues" evidence="6">
    <location>
        <begin position="733"/>
        <end position="744"/>
    </location>
</feature>
<feature type="region of interest" description="Disordered" evidence="6">
    <location>
        <begin position="704"/>
        <end position="1051"/>
    </location>
</feature>
<evidence type="ECO:0000256" key="2">
    <source>
        <dbReference type="ARBA" id="ARBA00012438"/>
    </source>
</evidence>
<feature type="compositionally biased region" description="Polar residues" evidence="6">
    <location>
        <begin position="1042"/>
        <end position="1051"/>
    </location>
</feature>
<dbReference type="GO" id="GO:0004673">
    <property type="term" value="F:protein histidine kinase activity"/>
    <property type="evidence" value="ECO:0007669"/>
    <property type="project" value="UniProtKB-EC"/>
</dbReference>
<dbReference type="SMART" id="SM00387">
    <property type="entry name" value="HATPase_c"/>
    <property type="match status" value="1"/>
</dbReference>
<dbReference type="InterPro" id="IPR010910">
    <property type="entry name" value="Nitrate/nitrite_sensing_bac"/>
</dbReference>
<sequence length="1051" mass="113990">MLTHMCTPCRWGVELGEAMRFRGKSIRRKIVALLLVPLLSLSAIWAFATALTGREAAQLFSASSVVEKIGYPTEDTVRVLQQERRQTLVHLADPRASDGLAALRRSRAATDEAIAKVRRNAGSPEVREALGETSGERLTAVLDAFDGIESLRNSVEDGTVNRSQALDLYNRLVDPCLVLLGDLHVVDNVEMDTQYRALVNLIRARELLSREDALLGSALVVGKLSRAEIRDISDLVAQRNVLYDTNLPLLPSSESERYERFWKNAATAPLRVAEESAVSATSGDAGGVSAQTWDTTAGNVLDELGTLDDEAADRYQDRLRPIATGIIVQAVVAGVLGLIAVLLSLIVSIRIGRGLVRDLRQLRLEAHEASGVRLPSVMRRLSAGEQVDVETEVPRLEYDKNEIGEVGQALNTLQRAAVEAAVKQAELRSGVSEVFVNLARRSQVLLHKQLTLLDTMERRTEDTEELADLFRLDHLTTRMRRHAEGLVILSGAAPSRQWRKPIQLMDVVRAAVAEVEDYERIEVRRLPRIAVTGPAVADLTHLVAELLENATVFSPPHTAVQVLGERVANGFTLEIHDRGLGMAAEALLDANLRLAETPEFELSDTDRLGLFVVSRLAQRQNVRVSLQPSPYGGTTAVVFIPDSLLTDDVPDTNGIGFRLDRPRPSKEAELEESRRTALSQVPVQLPGLPARLLDGPVELEGPVDLDAIDDFPGALDGEESERGGLFRPRRTLTRADEDTTRADARGGPGRSETDDHVNPPVPLPHHRTPKLVSSHGRPVTDQRSRRSDTDEENATGPAPRRPDQDQDRTPPLPTRRRGSSALGRTTGPTGPLNDANEPTNRDSGGLSEHPGTTLGDVAEAKADVSEAKDSGGRPGPLAHDTGAPAPSAGRSPSDGAEPPLAHLGDGAEPGPKPPLAHLGDSTEPPLPHLGDGPKPPRRPLDDRAEPRIHDLGPDDTAARPRPDDPGPGSEASGTGPLPRRVRQANLAPQLRQDPVRRTEDRTEPVERDADEVRSRMASLQRGWQRGRQENAAGDDAHRGTAPQGTTKGDGR</sequence>
<keyword evidence="9" id="KW-1185">Reference proteome</keyword>
<dbReference type="PANTHER" id="PTHR45436:SF5">
    <property type="entry name" value="SENSOR HISTIDINE KINASE TRCS"/>
    <property type="match status" value="1"/>
</dbReference>
<evidence type="ECO:0000256" key="6">
    <source>
        <dbReference type="SAM" id="MobiDB-lite"/>
    </source>
</evidence>
<feature type="compositionally biased region" description="Basic and acidic residues" evidence="6">
    <location>
        <begin position="938"/>
        <end position="964"/>
    </location>
</feature>
<dbReference type="InterPro" id="IPR036890">
    <property type="entry name" value="HATPase_C_sf"/>
</dbReference>
<evidence type="ECO:0000313" key="9">
    <source>
        <dbReference type="Proteomes" id="UP000317881"/>
    </source>
</evidence>
<evidence type="ECO:0000256" key="4">
    <source>
        <dbReference type="ARBA" id="ARBA00022679"/>
    </source>
</evidence>
<dbReference type="PROSITE" id="PS50906">
    <property type="entry name" value="NIT"/>
    <property type="match status" value="1"/>
</dbReference>
<feature type="compositionally biased region" description="Basic and acidic residues" evidence="6">
    <location>
        <begin position="993"/>
        <end position="1014"/>
    </location>
</feature>
<evidence type="ECO:0000313" key="8">
    <source>
        <dbReference type="EMBL" id="GEC08889.1"/>
    </source>
</evidence>
<dbReference type="InterPro" id="IPR050428">
    <property type="entry name" value="TCS_sensor_his_kinase"/>
</dbReference>
<dbReference type="EMBL" id="BJND01000060">
    <property type="protein sequence ID" value="GEC08889.1"/>
    <property type="molecule type" value="Genomic_DNA"/>
</dbReference>
<dbReference type="FunFam" id="3.30.565.10:FF:000038">
    <property type="entry name" value="Sensor-like histidine kinase"/>
    <property type="match status" value="1"/>
</dbReference>
<keyword evidence="3" id="KW-0597">Phosphoprotein</keyword>
<feature type="domain" description="NIT" evidence="7">
    <location>
        <begin position="71"/>
        <end position="322"/>
    </location>
</feature>
<dbReference type="GO" id="GO:0005886">
    <property type="term" value="C:plasma membrane"/>
    <property type="evidence" value="ECO:0007669"/>
    <property type="project" value="TreeGrafter"/>
</dbReference>
<reference evidence="8 9" key="1">
    <citation type="submission" date="2019-06" db="EMBL/GenBank/DDBJ databases">
        <title>Whole genome shotgun sequence of Streptomyces spinoverrucosus NBRC 14228.</title>
        <authorList>
            <person name="Hosoyama A."/>
            <person name="Uohara A."/>
            <person name="Ohji S."/>
            <person name="Ichikawa N."/>
        </authorList>
    </citation>
    <scope>NUCLEOTIDE SEQUENCE [LARGE SCALE GENOMIC DNA]</scope>
    <source>
        <strain evidence="8 9">NBRC 14228</strain>
    </source>
</reference>
<dbReference type="Gene3D" id="3.30.565.10">
    <property type="entry name" value="Histidine kinase-like ATPase, C-terminal domain"/>
    <property type="match status" value="1"/>
</dbReference>